<dbReference type="VEuPathDB" id="VectorBase:LLONM1_005037"/>
<keyword evidence="9 17" id="KW-0227">DNA damage</keyword>
<dbReference type="Gene3D" id="3.30.110.110">
    <property type="entry name" value="Mre11, capping domain"/>
    <property type="match status" value="1"/>
</dbReference>
<dbReference type="InterPro" id="IPR003701">
    <property type="entry name" value="Mre11"/>
</dbReference>
<dbReference type="GO" id="GO:0030870">
    <property type="term" value="C:Mre11 complex"/>
    <property type="evidence" value="ECO:0007669"/>
    <property type="project" value="InterPro"/>
</dbReference>
<comment type="subcellular location">
    <subcellularLocation>
        <location evidence="3">Chromosome</location>
    </subcellularLocation>
    <subcellularLocation>
        <location evidence="2">Nucleus</location>
    </subcellularLocation>
</comment>
<evidence type="ECO:0000256" key="15">
    <source>
        <dbReference type="ARBA" id="ARBA00023254"/>
    </source>
</evidence>
<dbReference type="PANTHER" id="PTHR10139">
    <property type="entry name" value="DOUBLE-STRAND BREAK REPAIR PROTEIN MRE11"/>
    <property type="match status" value="1"/>
</dbReference>
<evidence type="ECO:0000256" key="4">
    <source>
        <dbReference type="ARBA" id="ARBA00009028"/>
    </source>
</evidence>
<dbReference type="GO" id="GO:0000724">
    <property type="term" value="P:double-strand break repair via homologous recombination"/>
    <property type="evidence" value="ECO:0007669"/>
    <property type="project" value="TreeGrafter"/>
</dbReference>
<dbReference type="Gene3D" id="3.60.21.10">
    <property type="match status" value="1"/>
</dbReference>
<dbReference type="InterPro" id="IPR007281">
    <property type="entry name" value="Mre11_DNA-bd"/>
</dbReference>
<evidence type="ECO:0000256" key="12">
    <source>
        <dbReference type="ARBA" id="ARBA00023204"/>
    </source>
</evidence>
<dbReference type="GO" id="GO:0006303">
    <property type="term" value="P:double-strand break repair via nonhomologous end joining"/>
    <property type="evidence" value="ECO:0007669"/>
    <property type="project" value="TreeGrafter"/>
</dbReference>
<evidence type="ECO:0000256" key="5">
    <source>
        <dbReference type="ARBA" id="ARBA00022454"/>
    </source>
</evidence>
<dbReference type="GO" id="GO:0035861">
    <property type="term" value="C:site of double-strand break"/>
    <property type="evidence" value="ECO:0007669"/>
    <property type="project" value="TreeGrafter"/>
</dbReference>
<evidence type="ECO:0000256" key="16">
    <source>
        <dbReference type="PIRSR" id="PIRSR000882-1"/>
    </source>
</evidence>
<evidence type="ECO:0000256" key="7">
    <source>
        <dbReference type="ARBA" id="ARBA00022723"/>
    </source>
</evidence>
<dbReference type="GO" id="GO:0030145">
    <property type="term" value="F:manganese ion binding"/>
    <property type="evidence" value="ECO:0007669"/>
    <property type="project" value="InterPro"/>
</dbReference>
<keyword evidence="20" id="KW-1185">Reference proteome</keyword>
<keyword evidence="14 17" id="KW-0539">Nucleus</keyword>
<evidence type="ECO:0000256" key="9">
    <source>
        <dbReference type="ARBA" id="ARBA00022763"/>
    </source>
</evidence>
<evidence type="ECO:0000256" key="6">
    <source>
        <dbReference type="ARBA" id="ARBA00022722"/>
    </source>
</evidence>
<dbReference type="GO" id="GO:0000014">
    <property type="term" value="F:single-stranded DNA endodeoxyribonuclease activity"/>
    <property type="evidence" value="ECO:0007669"/>
    <property type="project" value="TreeGrafter"/>
</dbReference>
<protein>
    <recommendedName>
        <fullName evidence="18">Mre11 DNA-binding domain-containing protein</fullName>
    </recommendedName>
</protein>
<evidence type="ECO:0000256" key="13">
    <source>
        <dbReference type="ARBA" id="ARBA00023211"/>
    </source>
</evidence>
<dbReference type="PANTHER" id="PTHR10139:SF1">
    <property type="entry name" value="DOUBLE-STRAND BREAK REPAIR PROTEIN MRE11"/>
    <property type="match status" value="1"/>
</dbReference>
<dbReference type="InterPro" id="IPR004843">
    <property type="entry name" value="Calcineurin-like_PHP"/>
</dbReference>
<dbReference type="Pfam" id="PF00149">
    <property type="entry name" value="Metallophos"/>
    <property type="match status" value="1"/>
</dbReference>
<comment type="similarity">
    <text evidence="4 17">Belongs to the MRE11/RAD32 family.</text>
</comment>
<feature type="domain" description="Mre11 DNA-binding" evidence="18">
    <location>
        <begin position="295"/>
        <end position="464"/>
    </location>
</feature>
<dbReference type="InterPro" id="IPR029052">
    <property type="entry name" value="Metallo-depent_PP-like"/>
</dbReference>
<dbReference type="GO" id="GO:0007095">
    <property type="term" value="P:mitotic G2 DNA damage checkpoint signaling"/>
    <property type="evidence" value="ECO:0007669"/>
    <property type="project" value="TreeGrafter"/>
</dbReference>
<keyword evidence="6 17" id="KW-0540">Nuclease</keyword>
<keyword evidence="5" id="KW-0158">Chromosome</keyword>
<dbReference type="Pfam" id="PF04152">
    <property type="entry name" value="Mre11_DNA_bind"/>
    <property type="match status" value="1"/>
</dbReference>
<keyword evidence="15 17" id="KW-0469">Meiosis</keyword>
<keyword evidence="12 17" id="KW-0234">DNA repair</keyword>
<evidence type="ECO:0000256" key="11">
    <source>
        <dbReference type="ARBA" id="ARBA00022839"/>
    </source>
</evidence>
<comment type="cofactor">
    <cofactor evidence="1">
        <name>Mn(2+)</name>
        <dbReference type="ChEBI" id="CHEBI:29035"/>
    </cofactor>
</comment>
<dbReference type="AlphaFoldDB" id="A0A1B0GJN6"/>
<dbReference type="FunFam" id="3.60.21.10:FF:000011">
    <property type="entry name" value="Double-strand break repair protein"/>
    <property type="match status" value="1"/>
</dbReference>
<evidence type="ECO:0000256" key="1">
    <source>
        <dbReference type="ARBA" id="ARBA00001936"/>
    </source>
</evidence>
<evidence type="ECO:0000256" key="14">
    <source>
        <dbReference type="ARBA" id="ARBA00023242"/>
    </source>
</evidence>
<dbReference type="PIRSF" id="PIRSF000882">
    <property type="entry name" value="DSB_repair_MRE11"/>
    <property type="match status" value="1"/>
</dbReference>
<dbReference type="SUPFAM" id="SSF56300">
    <property type="entry name" value="Metallo-dependent phosphatases"/>
    <property type="match status" value="1"/>
</dbReference>
<evidence type="ECO:0000256" key="3">
    <source>
        <dbReference type="ARBA" id="ARBA00004286"/>
    </source>
</evidence>
<keyword evidence="7" id="KW-0479">Metal-binding</keyword>
<evidence type="ECO:0000256" key="2">
    <source>
        <dbReference type="ARBA" id="ARBA00004123"/>
    </source>
</evidence>
<feature type="active site" description="Proton donor" evidence="16">
    <location>
        <position position="131"/>
    </location>
</feature>
<proteinExistence type="inferred from homology"/>
<evidence type="ECO:0000256" key="17">
    <source>
        <dbReference type="RuleBase" id="RU003447"/>
    </source>
</evidence>
<keyword evidence="11 17" id="KW-0269">Exonuclease</keyword>
<organism evidence="19 20">
    <name type="scientific">Lutzomyia longipalpis</name>
    <name type="common">Sand fly</name>
    <dbReference type="NCBI Taxonomy" id="7200"/>
    <lineage>
        <taxon>Eukaryota</taxon>
        <taxon>Metazoa</taxon>
        <taxon>Ecdysozoa</taxon>
        <taxon>Arthropoda</taxon>
        <taxon>Hexapoda</taxon>
        <taxon>Insecta</taxon>
        <taxon>Pterygota</taxon>
        <taxon>Neoptera</taxon>
        <taxon>Endopterygota</taxon>
        <taxon>Diptera</taxon>
        <taxon>Nematocera</taxon>
        <taxon>Psychodoidea</taxon>
        <taxon>Psychodidae</taxon>
        <taxon>Lutzomyia</taxon>
        <taxon>Lutzomyia</taxon>
    </lineage>
</organism>
<evidence type="ECO:0000313" key="20">
    <source>
        <dbReference type="Proteomes" id="UP000092461"/>
    </source>
</evidence>
<dbReference type="GO" id="GO:0042138">
    <property type="term" value="P:meiotic DNA double-strand break formation"/>
    <property type="evidence" value="ECO:0007669"/>
    <property type="project" value="TreeGrafter"/>
</dbReference>
<evidence type="ECO:0000256" key="10">
    <source>
        <dbReference type="ARBA" id="ARBA00022801"/>
    </source>
</evidence>
<evidence type="ECO:0000313" key="19">
    <source>
        <dbReference type="EnsemblMetazoa" id="LLOJ006671-PA"/>
    </source>
</evidence>
<keyword evidence="10 17" id="KW-0378">Hydrolase</keyword>
<sequence>MSSANGDEIKDEDVIKILVTTDNHLGYAEKDSIRGDDSFIAFEECLQKAHEHNVDMILLGGDLFHIANPSQNSFNRCIKLLRNYVLGDSPIELEFRSDQTVNFWDALNRTVNYEDPNMNISIPVFSIHGNHDDPSGFGRLSCIDILASTGLLNYFGKCLNLEKVVVTPLMIIKGATKLALSGISHIHDSRFVRLMESGNVIFENATNEAEWFNLLVLHQNRADRGRKKFIPEETLPKFFDLIIWGHEHDCQIEPELNQKTKFFVSQPGSTVATSLSEGESIPKHCGILKIHRNQFDMTAIQLQTVRPFVFGNLNMEDHEEELNEPRTKLENQIHKLVTRRIEEMIVKAKEQISGHSKQPTLPLIRLRVQYSHDSYSFTPNVIHVQFFNRVANPNDIVTLHRQVSRTKQDIKRDEKVFSDAFDQERQNEDFQVEDVVNRYFTAVDGARKLDVLSTKCLGEVCRNILREDDDAAEKMITYSVELSMNHLKEKIPEKEAIDDELTEFTNKIDENFNKSSPNAGEEWFSKDCFCCSRCLQFNCIR</sequence>
<dbReference type="Proteomes" id="UP000092461">
    <property type="component" value="Unassembled WGS sequence"/>
</dbReference>
<dbReference type="VEuPathDB" id="VectorBase:LLOJ006671"/>
<dbReference type="EMBL" id="AJWK01021990">
    <property type="status" value="NOT_ANNOTATED_CDS"/>
    <property type="molecule type" value="Genomic_DNA"/>
</dbReference>
<keyword evidence="8 17" id="KW-0255">Endonuclease</keyword>
<dbReference type="NCBIfam" id="TIGR00583">
    <property type="entry name" value="mre11"/>
    <property type="match status" value="1"/>
</dbReference>
<dbReference type="GO" id="GO:0008296">
    <property type="term" value="F:3'-5'-DNA exonuclease activity"/>
    <property type="evidence" value="ECO:0007669"/>
    <property type="project" value="InterPro"/>
</dbReference>
<name>A0A1B0GJN6_LUTLO</name>
<evidence type="ECO:0000256" key="8">
    <source>
        <dbReference type="ARBA" id="ARBA00022759"/>
    </source>
</evidence>
<evidence type="ECO:0000259" key="18">
    <source>
        <dbReference type="SMART" id="SM01347"/>
    </source>
</evidence>
<dbReference type="InterPro" id="IPR038487">
    <property type="entry name" value="Mre11_capping_dom"/>
</dbReference>
<keyword evidence="13 17" id="KW-0464">Manganese</keyword>
<dbReference type="SMART" id="SM01347">
    <property type="entry name" value="Mre11_DNA_bind"/>
    <property type="match status" value="1"/>
</dbReference>
<accession>A0A1B0GJN6</accession>
<dbReference type="GO" id="GO:0031573">
    <property type="term" value="P:mitotic intra-S DNA damage checkpoint signaling"/>
    <property type="evidence" value="ECO:0007669"/>
    <property type="project" value="TreeGrafter"/>
</dbReference>
<dbReference type="InterPro" id="IPR041796">
    <property type="entry name" value="Mre11_N"/>
</dbReference>
<dbReference type="GO" id="GO:0097552">
    <property type="term" value="P:mitochondrial double-strand break repair via homologous recombination"/>
    <property type="evidence" value="ECO:0007669"/>
    <property type="project" value="TreeGrafter"/>
</dbReference>
<dbReference type="EnsemblMetazoa" id="LLOJ006671-RA">
    <property type="protein sequence ID" value="LLOJ006671-PA"/>
    <property type="gene ID" value="LLOJ006671"/>
</dbReference>
<dbReference type="GO" id="GO:0000723">
    <property type="term" value="P:telomere maintenance"/>
    <property type="evidence" value="ECO:0007669"/>
    <property type="project" value="TreeGrafter"/>
</dbReference>
<dbReference type="CDD" id="cd00840">
    <property type="entry name" value="MPP_Mre11_N"/>
    <property type="match status" value="1"/>
</dbReference>
<reference evidence="19" key="1">
    <citation type="submission" date="2020-05" db="UniProtKB">
        <authorList>
            <consortium name="EnsemblMetazoa"/>
        </authorList>
    </citation>
    <scope>IDENTIFICATION</scope>
    <source>
        <strain evidence="19">Jacobina</strain>
    </source>
</reference>